<feature type="transmembrane region" description="Helical" evidence="9">
    <location>
        <begin position="383"/>
        <end position="409"/>
    </location>
</feature>
<feature type="transmembrane region" description="Helical" evidence="9">
    <location>
        <begin position="128"/>
        <end position="149"/>
    </location>
</feature>
<feature type="transmembrane region" description="Helical" evidence="9">
    <location>
        <begin position="98"/>
        <end position="116"/>
    </location>
</feature>
<dbReference type="Pfam" id="PF07690">
    <property type="entry name" value="MFS_1"/>
    <property type="match status" value="1"/>
</dbReference>
<keyword evidence="7 9" id="KW-0472">Membrane</keyword>
<feature type="region of interest" description="Disordered" evidence="8">
    <location>
        <begin position="1"/>
        <end position="24"/>
    </location>
</feature>
<dbReference type="InterPro" id="IPR020846">
    <property type="entry name" value="MFS_dom"/>
</dbReference>
<evidence type="ECO:0000256" key="8">
    <source>
        <dbReference type="SAM" id="MobiDB-lite"/>
    </source>
</evidence>
<evidence type="ECO:0000256" key="5">
    <source>
        <dbReference type="ARBA" id="ARBA00022692"/>
    </source>
</evidence>
<evidence type="ECO:0000259" key="10">
    <source>
        <dbReference type="PROSITE" id="PS50850"/>
    </source>
</evidence>
<feature type="transmembrane region" description="Helical" evidence="9">
    <location>
        <begin position="219"/>
        <end position="242"/>
    </location>
</feature>
<dbReference type="InterPro" id="IPR036259">
    <property type="entry name" value="MFS_trans_sf"/>
</dbReference>
<feature type="transmembrane region" description="Helical" evidence="9">
    <location>
        <begin position="294"/>
        <end position="316"/>
    </location>
</feature>
<evidence type="ECO:0000313" key="12">
    <source>
        <dbReference type="Proteomes" id="UP000568050"/>
    </source>
</evidence>
<organism evidence="11 12">
    <name type="scientific">Helcobacillus massiliensis</name>
    <dbReference type="NCBI Taxonomy" id="521392"/>
    <lineage>
        <taxon>Bacteria</taxon>
        <taxon>Bacillati</taxon>
        <taxon>Actinomycetota</taxon>
        <taxon>Actinomycetes</taxon>
        <taxon>Micrococcales</taxon>
        <taxon>Dermabacteraceae</taxon>
        <taxon>Helcobacillus</taxon>
    </lineage>
</organism>
<evidence type="ECO:0000256" key="6">
    <source>
        <dbReference type="ARBA" id="ARBA00022989"/>
    </source>
</evidence>
<evidence type="ECO:0000256" key="1">
    <source>
        <dbReference type="ARBA" id="ARBA00004651"/>
    </source>
</evidence>
<evidence type="ECO:0000256" key="2">
    <source>
        <dbReference type="ARBA" id="ARBA00008537"/>
    </source>
</evidence>
<dbReference type="PROSITE" id="PS50850">
    <property type="entry name" value="MFS"/>
    <property type="match status" value="1"/>
</dbReference>
<protein>
    <submittedName>
        <fullName evidence="11">DHA2 family lincomycin resistance protein-like MFS transporter</fullName>
    </submittedName>
</protein>
<feature type="domain" description="Major facilitator superfamily (MFS) profile" evidence="10">
    <location>
        <begin position="33"/>
        <end position="490"/>
    </location>
</feature>
<evidence type="ECO:0000256" key="3">
    <source>
        <dbReference type="ARBA" id="ARBA00022448"/>
    </source>
</evidence>
<dbReference type="RefSeq" id="WP_183376766.1">
    <property type="nucleotide sequence ID" value="NZ_CBCSFZ010000011.1"/>
</dbReference>
<dbReference type="GO" id="GO:0022857">
    <property type="term" value="F:transmembrane transporter activity"/>
    <property type="evidence" value="ECO:0007669"/>
    <property type="project" value="InterPro"/>
</dbReference>
<feature type="transmembrane region" description="Helical" evidence="9">
    <location>
        <begin position="248"/>
        <end position="268"/>
    </location>
</feature>
<sequence>MHESPSSETETAAAETVAAAPAQPDDTARNRRVITLLIVAAFTVILNETILSVALPNIMGDLQIVETTAQWLQTAFMLTMAIVIPTTGFLLQRLTTRTVFLLAMGLFTAGTAISALSPGFTPLLLGRIVQASGTAIMMPLLMTTVLNLVPPHRRGAVMGNISIVISVAPAIGPTISGLVLQVAPWRFLFLVVLPIAALMLAAGARWVENVSETSRTRIDLVSVILSAFGFGGLIYGLGTIAAPRADGSLPVAPVIALVIGVLALAVFIRRQLQLQRTDSALLDLRTFTYSRFRLALIVMILAMGAMFGVIILLPMFLQRALGYETLQVGLMLLPGGLLMGLLSRSVGRAYDAVGPRPLVIPGAILLAASLLALSRISTDTGTLYVLTAHIVMSLGLALLFTPLFTTALGTLPPHLYSHGSAAVGTLQQVAAGAGTALMVMLMALRSEAAAHSGVEPAAALTAGVGFALLVAGCAALLALIPASMLTANPSASEEQAAH</sequence>
<gene>
    <name evidence="11" type="ORF">FHX50_001816</name>
</gene>
<keyword evidence="6 9" id="KW-1133">Transmembrane helix</keyword>
<dbReference type="NCBIfam" id="TIGR00711">
    <property type="entry name" value="efflux_EmrB"/>
    <property type="match status" value="1"/>
</dbReference>
<keyword evidence="12" id="KW-1185">Reference proteome</keyword>
<feature type="transmembrane region" description="Helical" evidence="9">
    <location>
        <begin position="328"/>
        <end position="346"/>
    </location>
</feature>
<proteinExistence type="inferred from homology"/>
<feature type="transmembrane region" description="Helical" evidence="9">
    <location>
        <begin position="71"/>
        <end position="91"/>
    </location>
</feature>
<dbReference type="PRINTS" id="PR01036">
    <property type="entry name" value="TCRTETB"/>
</dbReference>
<feature type="transmembrane region" description="Helical" evidence="9">
    <location>
        <begin position="456"/>
        <end position="480"/>
    </location>
</feature>
<dbReference type="SUPFAM" id="SSF103473">
    <property type="entry name" value="MFS general substrate transporter"/>
    <property type="match status" value="1"/>
</dbReference>
<dbReference type="Gene3D" id="1.20.1720.10">
    <property type="entry name" value="Multidrug resistance protein D"/>
    <property type="match status" value="1"/>
</dbReference>
<keyword evidence="5 9" id="KW-0812">Transmembrane</keyword>
<dbReference type="GO" id="GO:0005886">
    <property type="term" value="C:plasma membrane"/>
    <property type="evidence" value="ECO:0007669"/>
    <property type="project" value="UniProtKB-SubCell"/>
</dbReference>
<reference evidence="11 12" key="1">
    <citation type="submission" date="2020-08" db="EMBL/GenBank/DDBJ databases">
        <title>Sequencing the genomes of 1000 actinobacteria strains.</title>
        <authorList>
            <person name="Klenk H.-P."/>
        </authorList>
    </citation>
    <scope>NUCLEOTIDE SEQUENCE [LARGE SCALE GENOMIC DNA]</scope>
    <source>
        <strain evidence="11 12">DSM 23040</strain>
    </source>
</reference>
<keyword evidence="4" id="KW-1003">Cell membrane</keyword>
<comment type="subcellular location">
    <subcellularLocation>
        <location evidence="1">Cell membrane</location>
        <topology evidence="1">Multi-pass membrane protein</topology>
    </subcellularLocation>
</comment>
<evidence type="ECO:0000256" key="7">
    <source>
        <dbReference type="ARBA" id="ARBA00023136"/>
    </source>
</evidence>
<keyword evidence="3" id="KW-0813">Transport</keyword>
<feature type="transmembrane region" description="Helical" evidence="9">
    <location>
        <begin position="187"/>
        <end position="207"/>
    </location>
</feature>
<name>A0A839QXG6_9MICO</name>
<feature type="transmembrane region" description="Helical" evidence="9">
    <location>
        <begin position="33"/>
        <end position="59"/>
    </location>
</feature>
<dbReference type="Gene3D" id="1.20.1250.20">
    <property type="entry name" value="MFS general substrate transporter like domains"/>
    <property type="match status" value="1"/>
</dbReference>
<dbReference type="Proteomes" id="UP000568050">
    <property type="component" value="Unassembled WGS sequence"/>
</dbReference>
<comment type="similarity">
    <text evidence="2">Belongs to the major facilitator superfamily. EmrB family.</text>
</comment>
<dbReference type="InterPro" id="IPR004638">
    <property type="entry name" value="EmrB-like"/>
</dbReference>
<dbReference type="EMBL" id="JACHWP010000006">
    <property type="protein sequence ID" value="MBB3023519.1"/>
    <property type="molecule type" value="Genomic_DNA"/>
</dbReference>
<feature type="transmembrane region" description="Helical" evidence="9">
    <location>
        <begin position="161"/>
        <end position="181"/>
    </location>
</feature>
<dbReference type="PANTHER" id="PTHR42718">
    <property type="entry name" value="MAJOR FACILITATOR SUPERFAMILY MULTIDRUG TRANSPORTER MFSC"/>
    <property type="match status" value="1"/>
</dbReference>
<evidence type="ECO:0000256" key="9">
    <source>
        <dbReference type="SAM" id="Phobius"/>
    </source>
</evidence>
<dbReference type="InterPro" id="IPR011701">
    <property type="entry name" value="MFS"/>
</dbReference>
<dbReference type="PANTHER" id="PTHR42718:SF9">
    <property type="entry name" value="MAJOR FACILITATOR SUPERFAMILY MULTIDRUG TRANSPORTER MFSC"/>
    <property type="match status" value="1"/>
</dbReference>
<accession>A0A839QXG6</accession>
<evidence type="ECO:0000313" key="11">
    <source>
        <dbReference type="EMBL" id="MBB3023519.1"/>
    </source>
</evidence>
<evidence type="ECO:0000256" key="4">
    <source>
        <dbReference type="ARBA" id="ARBA00022475"/>
    </source>
</evidence>
<feature type="transmembrane region" description="Helical" evidence="9">
    <location>
        <begin position="358"/>
        <end position="377"/>
    </location>
</feature>
<feature type="transmembrane region" description="Helical" evidence="9">
    <location>
        <begin position="421"/>
        <end position="444"/>
    </location>
</feature>
<comment type="caution">
    <text evidence="11">The sequence shown here is derived from an EMBL/GenBank/DDBJ whole genome shotgun (WGS) entry which is preliminary data.</text>
</comment>
<dbReference type="AlphaFoldDB" id="A0A839QXG6"/>